<feature type="compositionally biased region" description="Acidic residues" evidence="11">
    <location>
        <begin position="254"/>
        <end position="269"/>
    </location>
</feature>
<evidence type="ECO:0000256" key="8">
    <source>
        <dbReference type="ARBA" id="ARBA00023136"/>
    </source>
</evidence>
<feature type="compositionally biased region" description="Pro residues" evidence="11">
    <location>
        <begin position="777"/>
        <end position="815"/>
    </location>
</feature>
<dbReference type="FunFam" id="1.25.40.1030:FF:000008">
    <property type="entry name" value="Protein transport protein sec16"/>
    <property type="match status" value="1"/>
</dbReference>
<keyword evidence="8 10" id="KW-0472">Membrane</keyword>
<evidence type="ECO:0000256" key="1">
    <source>
        <dbReference type="ARBA" id="ARBA00004397"/>
    </source>
</evidence>
<feature type="compositionally biased region" description="Acidic residues" evidence="11">
    <location>
        <begin position="460"/>
        <end position="470"/>
    </location>
</feature>
<feature type="compositionally biased region" description="Low complexity" evidence="11">
    <location>
        <begin position="12"/>
        <end position="41"/>
    </location>
</feature>
<feature type="domain" description="Sec16 Sec23-binding" evidence="12">
    <location>
        <begin position="1313"/>
        <end position="1625"/>
    </location>
</feature>
<dbReference type="GO" id="GO:0070971">
    <property type="term" value="C:endoplasmic reticulum exit site"/>
    <property type="evidence" value="ECO:0007669"/>
    <property type="project" value="TreeGrafter"/>
</dbReference>
<proteinExistence type="inferred from homology"/>
<reference evidence="14 15" key="1">
    <citation type="journal article" date="2018" name="BMC Genomics">
        <title>Genomic evidence for intraspecific hybridization in a clonal and extremely halotolerant yeast.</title>
        <authorList>
            <person name="Gostincar C."/>
            <person name="Stajich J.E."/>
            <person name="Zupancic J."/>
            <person name="Zalar P."/>
            <person name="Gunde-Cimerman N."/>
        </authorList>
    </citation>
    <scope>NUCLEOTIDE SEQUENCE [LARGE SCALE GENOMIC DNA]</scope>
    <source>
        <strain evidence="14 15">EXF-120</strain>
    </source>
</reference>
<accession>A0A3M7IGD0</accession>
<dbReference type="InterPro" id="IPR024340">
    <property type="entry name" value="Sec16_CCD"/>
</dbReference>
<dbReference type="Gene3D" id="1.25.40.1030">
    <property type="match status" value="1"/>
</dbReference>
<feature type="compositionally biased region" description="Polar residues" evidence="11">
    <location>
        <begin position="547"/>
        <end position="564"/>
    </location>
</feature>
<dbReference type="GO" id="GO:0007030">
    <property type="term" value="P:Golgi organization"/>
    <property type="evidence" value="ECO:0007669"/>
    <property type="project" value="TreeGrafter"/>
</dbReference>
<feature type="compositionally biased region" description="Basic and acidic residues" evidence="11">
    <location>
        <begin position="235"/>
        <end position="245"/>
    </location>
</feature>
<dbReference type="PANTHER" id="PTHR13402:SF6">
    <property type="entry name" value="SECRETORY 16, ISOFORM I"/>
    <property type="match status" value="1"/>
</dbReference>
<feature type="compositionally biased region" description="Polar residues" evidence="11">
    <location>
        <begin position="1755"/>
        <end position="1768"/>
    </location>
</feature>
<feature type="region of interest" description="Disordered" evidence="11">
    <location>
        <begin position="1717"/>
        <end position="2033"/>
    </location>
</feature>
<evidence type="ECO:0000256" key="11">
    <source>
        <dbReference type="SAM" id="MobiDB-lite"/>
    </source>
</evidence>
<dbReference type="PANTHER" id="PTHR13402">
    <property type="entry name" value="RGPR-RELATED"/>
    <property type="match status" value="1"/>
</dbReference>
<organism evidence="14 15">
    <name type="scientific">Hortaea werneckii</name>
    <name type="common">Black yeast</name>
    <name type="synonym">Cladosporium werneckii</name>
    <dbReference type="NCBI Taxonomy" id="91943"/>
    <lineage>
        <taxon>Eukaryota</taxon>
        <taxon>Fungi</taxon>
        <taxon>Dikarya</taxon>
        <taxon>Ascomycota</taxon>
        <taxon>Pezizomycotina</taxon>
        <taxon>Dothideomycetes</taxon>
        <taxon>Dothideomycetidae</taxon>
        <taxon>Mycosphaerellales</taxon>
        <taxon>Teratosphaeriaceae</taxon>
        <taxon>Hortaea</taxon>
    </lineage>
</organism>
<feature type="compositionally biased region" description="Gly residues" evidence="11">
    <location>
        <begin position="2185"/>
        <end position="2196"/>
    </location>
</feature>
<evidence type="ECO:0000256" key="4">
    <source>
        <dbReference type="ARBA" id="ARBA00022824"/>
    </source>
</evidence>
<dbReference type="OrthoDB" id="8918678at2759"/>
<evidence type="ECO:0000256" key="5">
    <source>
        <dbReference type="ARBA" id="ARBA00022892"/>
    </source>
</evidence>
<feature type="compositionally biased region" description="Acidic residues" evidence="11">
    <location>
        <begin position="478"/>
        <end position="490"/>
    </location>
</feature>
<comment type="subcellular location">
    <subcellularLocation>
        <location evidence="1">Endoplasmic reticulum membrane</location>
        <topology evidence="1">Peripheral membrane protein</topology>
        <orientation evidence="1">Cytoplasmic side</orientation>
    </subcellularLocation>
</comment>
<evidence type="ECO:0000256" key="10">
    <source>
        <dbReference type="RuleBase" id="RU364101"/>
    </source>
</evidence>
<dbReference type="InterPro" id="IPR024298">
    <property type="entry name" value="Sec16_Sec23-bd"/>
</dbReference>
<feature type="compositionally biased region" description="Acidic residues" evidence="11">
    <location>
        <begin position="1924"/>
        <end position="1933"/>
    </location>
</feature>
<dbReference type="GO" id="GO:0016192">
    <property type="term" value="P:vesicle-mediated transport"/>
    <property type="evidence" value="ECO:0007669"/>
    <property type="project" value="UniProtKB-KW"/>
</dbReference>
<feature type="compositionally biased region" description="Low complexity" evidence="11">
    <location>
        <begin position="2107"/>
        <end position="2119"/>
    </location>
</feature>
<comment type="similarity">
    <text evidence="2 10">Belongs to the SEC16 family.</text>
</comment>
<keyword evidence="7 10" id="KW-0072">Autophagy</keyword>
<dbReference type="GO" id="GO:0015031">
    <property type="term" value="P:protein transport"/>
    <property type="evidence" value="ECO:0007669"/>
    <property type="project" value="UniProtKB-KW"/>
</dbReference>
<feature type="compositionally biased region" description="Low complexity" evidence="11">
    <location>
        <begin position="1901"/>
        <end position="1922"/>
    </location>
</feature>
<dbReference type="Pfam" id="PF12931">
    <property type="entry name" value="TPR_Sec16"/>
    <property type="match status" value="1"/>
</dbReference>
<feature type="region of interest" description="Disordered" evidence="11">
    <location>
        <begin position="1283"/>
        <end position="1302"/>
    </location>
</feature>
<evidence type="ECO:0000256" key="9">
    <source>
        <dbReference type="ARBA" id="ARBA00024687"/>
    </source>
</evidence>
<comment type="caution">
    <text evidence="14">The sequence shown here is derived from an EMBL/GenBank/DDBJ whole genome shotgun (WGS) entry which is preliminary data.</text>
</comment>
<feature type="compositionally biased region" description="Polar residues" evidence="11">
    <location>
        <begin position="1831"/>
        <end position="1844"/>
    </location>
</feature>
<keyword evidence="3 10" id="KW-0813">Transport</keyword>
<feature type="compositionally biased region" description="Basic and acidic residues" evidence="11">
    <location>
        <begin position="293"/>
        <end position="308"/>
    </location>
</feature>
<evidence type="ECO:0000313" key="14">
    <source>
        <dbReference type="EMBL" id="RMZ24534.1"/>
    </source>
</evidence>
<feature type="compositionally biased region" description="Low complexity" evidence="11">
    <location>
        <begin position="1718"/>
        <end position="1754"/>
    </location>
</feature>
<feature type="compositionally biased region" description="Low complexity" evidence="11">
    <location>
        <begin position="878"/>
        <end position="894"/>
    </location>
</feature>
<feature type="compositionally biased region" description="Basic and acidic residues" evidence="11">
    <location>
        <begin position="1965"/>
        <end position="1987"/>
    </location>
</feature>
<feature type="compositionally biased region" description="Low complexity" evidence="11">
    <location>
        <begin position="2088"/>
        <end position="2097"/>
    </location>
</feature>
<evidence type="ECO:0000256" key="2">
    <source>
        <dbReference type="ARBA" id="ARBA00005927"/>
    </source>
</evidence>
<feature type="compositionally biased region" description="Low complexity" evidence="11">
    <location>
        <begin position="2051"/>
        <end position="2061"/>
    </location>
</feature>
<dbReference type="Pfam" id="PF12932">
    <property type="entry name" value="Sec16"/>
    <property type="match status" value="1"/>
</dbReference>
<feature type="domain" description="Sec16 central conserved" evidence="13">
    <location>
        <begin position="1117"/>
        <end position="1245"/>
    </location>
</feature>
<dbReference type="VEuPathDB" id="FungiDB:BTJ68_09177"/>
<feature type="compositionally biased region" description="Basic and acidic residues" evidence="11">
    <location>
        <begin position="341"/>
        <end position="363"/>
    </location>
</feature>
<evidence type="ECO:0000259" key="13">
    <source>
        <dbReference type="Pfam" id="PF12932"/>
    </source>
</evidence>
<feature type="compositionally biased region" description="Pro residues" evidence="11">
    <location>
        <begin position="1000"/>
        <end position="1013"/>
    </location>
</feature>
<feature type="compositionally biased region" description="Low complexity" evidence="11">
    <location>
        <begin position="1988"/>
        <end position="1998"/>
    </location>
</feature>
<feature type="compositionally biased region" description="Low complexity" evidence="11">
    <location>
        <begin position="491"/>
        <end position="516"/>
    </location>
</feature>
<feature type="compositionally biased region" description="Low complexity" evidence="11">
    <location>
        <begin position="686"/>
        <end position="705"/>
    </location>
</feature>
<feature type="compositionally biased region" description="Low complexity" evidence="11">
    <location>
        <begin position="576"/>
        <end position="603"/>
    </location>
</feature>
<dbReference type="VEuPathDB" id="FungiDB:BTJ68_09176"/>
<feature type="compositionally biased region" description="Low complexity" evidence="11">
    <location>
        <begin position="655"/>
        <end position="676"/>
    </location>
</feature>
<evidence type="ECO:0000256" key="3">
    <source>
        <dbReference type="ARBA" id="ARBA00022448"/>
    </source>
</evidence>
<keyword evidence="5 10" id="KW-0931">ER-Golgi transport</keyword>
<feature type="compositionally biased region" description="Basic and acidic residues" evidence="11">
    <location>
        <begin position="370"/>
        <end position="388"/>
    </location>
</feature>
<dbReference type="GO" id="GO:0070973">
    <property type="term" value="P:protein localization to endoplasmic reticulum exit site"/>
    <property type="evidence" value="ECO:0007669"/>
    <property type="project" value="TreeGrafter"/>
</dbReference>
<dbReference type="GO" id="GO:0012507">
    <property type="term" value="C:ER to Golgi transport vesicle membrane"/>
    <property type="evidence" value="ECO:0007669"/>
    <property type="project" value="TreeGrafter"/>
</dbReference>
<gene>
    <name evidence="14" type="ORF">D0859_11428</name>
</gene>
<protein>
    <recommendedName>
        <fullName evidence="10">Protein transport protein sec16</fullName>
    </recommendedName>
</protein>
<keyword evidence="6 10" id="KW-0653">Protein transport</keyword>
<feature type="compositionally biased region" description="Basic and acidic residues" evidence="11">
    <location>
        <begin position="98"/>
        <end position="114"/>
    </location>
</feature>
<evidence type="ECO:0000256" key="7">
    <source>
        <dbReference type="ARBA" id="ARBA00023006"/>
    </source>
</evidence>
<dbReference type="EMBL" id="QWIT01000409">
    <property type="protein sequence ID" value="RMZ24534.1"/>
    <property type="molecule type" value="Genomic_DNA"/>
</dbReference>
<feature type="compositionally biased region" description="Low complexity" evidence="11">
    <location>
        <begin position="1846"/>
        <end position="1863"/>
    </location>
</feature>
<name>A0A3M7IGD0_HORWE</name>
<evidence type="ECO:0000256" key="6">
    <source>
        <dbReference type="ARBA" id="ARBA00022927"/>
    </source>
</evidence>
<dbReference type="Proteomes" id="UP000281677">
    <property type="component" value="Unassembled WGS sequence"/>
</dbReference>
<feature type="compositionally biased region" description="Low complexity" evidence="11">
    <location>
        <begin position="836"/>
        <end position="847"/>
    </location>
</feature>
<sequence>MDDDDYPQFDNAFPSSSTTPKPSSASSLPAPASPAASWNPAFRANADNHDASAEQPALAASGAQDQDDDDDDFFDRYPDATPKKPAAAPPASADPVDDDRRHSISVEHIVDVRHSTATPDDSAQGPHHEAKVEGPWASSREEGQGDQDDAENAQSDSQAVQEQSLQHQQEQQDPETEVFRGPDETVKEQQADLESYSPDVPAEATQTLEDATEPTEHPSAQPGPELEAPESTLLEDQHPEDHYEHQGAVPEMEAAQDEEPDAPLLEDESAPPTPGNISREPTFGMETGSSFDSPERNDGPHETAHAPIERSFTSNFTDMPEVDSKRENTQTASIPEDPADHEEWPPAVHNDEEWPAAGDDKTFGELLDDGETRGEQNAIPRERPKSDHSSAQNWPSAEGDGGEDDFSQMLGAGTDGASPERELAQDAAAQGLGDVAAPDGAAESAPEKEEDLAAAWSAALDDDDLLDEGTDPAKLFGDDDDLLDDSDDDFLGQQGATQPQQPATQTSGQQQSHQTSAPSTARAYTPQVAQQPASRPSPYAPNGGAFSASTPSLQNPALSRSAGTPDTGLGLFDLYNQPIPATAANPAIQQAQQQQRPELRQAQSFADKSKGGYQSPYDLPMEVVKPRRAPAPRVSGPQGSPQVGGGGMPGPPPRSSSFGAGVPPSSSQQQQQRPQQANVGTPVISGPPGTVGAPPPGAVQAPPSSAGGGPPPRAPLAGSGGSRPDSSTSAGGAKGATPNTGSGFFEDLPVAPKPRVRPSGAYTPQVGSRPGTGVGTPGPPMQGQMPPPPPTASAMGPPPSRGPPAPMQAPPPAVQQPPTGDFGGLRQPDRMPLLPDQPFAPQQVQQQQPPPPPAAARYSPSQQTAPVSTAPPAVNRYSPAPSAVQPPAAASRYSPAPPPPAGQAPQPKRQMSAGPPGVGMNKPLPFAPRTSSPLAWSAEKEQQRERPQTPSEATVQRIMSPPAMNGNASNAALSPERQASARYSPAGPATMEQPQGYQAAPPPPAASAPPPQRPRTQSPGATMKQQPRLAMTGVERPSSAAGLSFAPVAAPATQPTSAYHPQNISHPQQQQPPQPTTAQQNKGPILPHRRQFSRDLNFTAPQDDRSLDPLSRWKAGPIFHWSAGGTITTSFPTQTPFYAAGHGIPTLKVSSGDIKIEDTASLGLNEILFPEGQGGGEKFPGPLPAKAKGKKKEVLTWLGTKIEGLERKAEGMRMDFQGSEPGERVRAEEKVVLWKIVRCLVEGDGVLEGGSSGSSGGKGSAIEEEVRKILLPDLQQMGQAMDLQSPTSTTTPGGGASGVVEPGSADPTVLLQLRQALLEGQRERAVWLAEEKKLWGHAMLLASTLGPDVWKQIVQAFVRSQVKNAGSDASRSLAALYQIFAGNSEDCVDELVPPSARAGFRMVSRSDGSVSGNALEGLEKWRETLGLVVSNRTPNDGASLVALGKLLVSYGRVEAGHTCFLFARSLVKQSGADDPEAHFVLLGGTHKPSSPSASSVDGSPLGNDLDAIQLTEIYEWASSLSAPSTASPYQPYLQPYKLLHAQMLAAHGFKTKAQAYCDHITSAFTSTTRPSPYYHPTFTNAVAELTAFLQQAPQDGKGGSLFSRPAMKNLTNKSSNWFTKFVAGEDEQGAQGEGFGGGGAPMGGMGGEDATPFGKVSGEFSRTESGTDLYNTMMMGGGMPSAAPAMGTLGPYTPGAPAAQPAGGRYAPSPAAFGAGIPASSPMSMQQPPAGRYAPQQASLSSSAMAMGSSPQQQEGFMSQSPPTSSLGVPTAEPHPRPASTRSASGRYAPVTPSGLGTQSLAVPSGPSRAASDYGVGYGSAGTLRRGSAQDPASQGSYEPTPSFMQEPSAQSAYQPQAPPSQAEEQDDEPEDPFAKPPNGDLAAGTGFGGADEDAEGGGYQPPSSSYEPPASSYEPPGYQPYEPEPEAAEEEQAPQPKKKGMMDLSDDEDDREMERRAAALKQQQKSDADRQADEAFRKAAEADAARDNNNNNNKSSNGGEGKKGWLTGWFSGKKDQPQDLNKPIRAKLGEENSFYYDENLKKWVNKKAGPEAAQQSSAAATPPPPKGGPSRVASGVGGAGPPPSGPPSRVGSAAGMMPPPPPPGTSRPGTAGSYTAAGGPPGSGPPSRAGTPAMEASSPAIGGPATNAGAGGDVGSGRPPSRPPTGLSNASSLDDLLGGPPGPGGMGGAGGGRKAAGGTAKGRKKGAGRYVDVMAK</sequence>
<feature type="region of interest" description="Disordered" evidence="11">
    <location>
        <begin position="1"/>
        <end position="1084"/>
    </location>
</feature>
<dbReference type="VEuPathDB" id="FungiDB:BTJ68_11018"/>
<feature type="compositionally biased region" description="Low complexity" evidence="11">
    <location>
        <begin position="158"/>
        <end position="171"/>
    </location>
</feature>
<evidence type="ECO:0000313" key="15">
    <source>
        <dbReference type="Proteomes" id="UP000281677"/>
    </source>
</evidence>
<feature type="compositionally biased region" description="Basic and acidic residues" evidence="11">
    <location>
        <begin position="177"/>
        <end position="190"/>
    </location>
</feature>
<evidence type="ECO:0000259" key="12">
    <source>
        <dbReference type="Pfam" id="PF12931"/>
    </source>
</evidence>
<feature type="compositionally biased region" description="Low complexity" evidence="11">
    <location>
        <begin position="83"/>
        <end position="94"/>
    </location>
</feature>
<keyword evidence="4 10" id="KW-0256">Endoplasmic reticulum</keyword>
<dbReference type="GO" id="GO:0005789">
    <property type="term" value="C:endoplasmic reticulum membrane"/>
    <property type="evidence" value="ECO:0007669"/>
    <property type="project" value="UniProtKB-SubCell"/>
</dbReference>
<feature type="region of interest" description="Disordered" evidence="11">
    <location>
        <begin position="2047"/>
        <end position="2217"/>
    </location>
</feature>
<feature type="compositionally biased region" description="Basic and acidic residues" evidence="11">
    <location>
        <begin position="938"/>
        <end position="947"/>
    </location>
</feature>
<dbReference type="CDD" id="cd09233">
    <property type="entry name" value="ACE1-Sec16-like"/>
    <property type="match status" value="1"/>
</dbReference>
<dbReference type="GO" id="GO:0006914">
    <property type="term" value="P:autophagy"/>
    <property type="evidence" value="ECO:0007669"/>
    <property type="project" value="UniProtKB-KW"/>
</dbReference>
<feature type="compositionally biased region" description="Polar residues" evidence="11">
    <location>
        <begin position="1053"/>
        <end position="1066"/>
    </location>
</feature>
<comment type="function">
    <text evidence="9 10">Involved in the initiation of assembly of the COPII coat required for the formation of transport vesicles from the endoplasmic reticulum (ER) and the selection of cargo molecules. Also involved in autophagy.</text>
</comment>